<name>A0ABD6BF64_9EURY</name>
<dbReference type="PROSITE" id="PS51318">
    <property type="entry name" value="TAT"/>
    <property type="match status" value="1"/>
</dbReference>
<protein>
    <recommendedName>
        <fullName evidence="3">DUF4382 domain-containing protein</fullName>
    </recommendedName>
</protein>
<evidence type="ECO:0008006" key="3">
    <source>
        <dbReference type="Google" id="ProtNLM"/>
    </source>
</evidence>
<accession>A0ABD6BF64</accession>
<reference evidence="1 2" key="1">
    <citation type="journal article" date="2019" name="Int. J. Syst. Evol. Microbiol.">
        <title>The Global Catalogue of Microorganisms (GCM) 10K type strain sequencing project: providing services to taxonomists for standard genome sequencing and annotation.</title>
        <authorList>
            <consortium name="The Broad Institute Genomics Platform"/>
            <consortium name="The Broad Institute Genome Sequencing Center for Infectious Disease"/>
            <person name="Wu L."/>
            <person name="Ma J."/>
        </authorList>
    </citation>
    <scope>NUCLEOTIDE SEQUENCE [LARGE SCALE GENOMIC DNA]</scope>
    <source>
        <strain evidence="1 2">CGMCC 1.12230</strain>
    </source>
</reference>
<organism evidence="1 2">
    <name type="scientific">Haloarchaeobius amylolyticus</name>
    <dbReference type="NCBI Taxonomy" id="1198296"/>
    <lineage>
        <taxon>Archaea</taxon>
        <taxon>Methanobacteriati</taxon>
        <taxon>Methanobacteriota</taxon>
        <taxon>Stenosarchaea group</taxon>
        <taxon>Halobacteria</taxon>
        <taxon>Halobacteriales</taxon>
        <taxon>Halorubellaceae</taxon>
        <taxon>Haloarchaeobius</taxon>
    </lineage>
</organism>
<dbReference type="Proteomes" id="UP001597076">
    <property type="component" value="Unassembled WGS sequence"/>
</dbReference>
<dbReference type="EMBL" id="JBHUDI010000005">
    <property type="protein sequence ID" value="MFD1563706.1"/>
    <property type="molecule type" value="Genomic_DNA"/>
</dbReference>
<evidence type="ECO:0000313" key="2">
    <source>
        <dbReference type="Proteomes" id="UP001597076"/>
    </source>
</evidence>
<proteinExistence type="predicted"/>
<gene>
    <name evidence="1" type="ORF">ACFR99_09115</name>
</gene>
<dbReference type="AlphaFoldDB" id="A0ABD6BF64"/>
<evidence type="ECO:0000313" key="1">
    <source>
        <dbReference type="EMBL" id="MFD1563706.1"/>
    </source>
</evidence>
<keyword evidence="2" id="KW-1185">Reference proteome</keyword>
<dbReference type="PROSITE" id="PS51257">
    <property type="entry name" value="PROKAR_LIPOPROTEIN"/>
    <property type="match status" value="1"/>
</dbReference>
<dbReference type="RefSeq" id="WP_390286535.1">
    <property type="nucleotide sequence ID" value="NZ_JBHUDI010000005.1"/>
</dbReference>
<comment type="caution">
    <text evidence="1">The sequence shown here is derived from an EMBL/GenBank/DDBJ whole genome shotgun (WGS) entry which is preliminary data.</text>
</comment>
<sequence length="285" mass="30826">MHSRRDVLRTGAGVAGTGLLTALAGCSEVPVVGSFFGFDYTEWVYDPNALDSDSVMVVLMNVETILDADDVPDKGDLRDQVTNNYSGELMADDVEYSLSVGNAEILTGSFDVQEIVDGMRFDGDGSHGDFDLYTDDDEEGAVIATDGEFLVRASAFEADTAREEIELLIDTYNGDADRFADVNDDFDQVQGEVDTDDFVFITGQTESATEDAADDTVVTTAITAEIDGEDTNGTYLLLYASEDGIDLDEAESDIESELSEEAELNDVSQDGRLVTAEFTTPTEDF</sequence>
<dbReference type="InterPro" id="IPR006311">
    <property type="entry name" value="TAT_signal"/>
</dbReference>